<dbReference type="NCBIfam" id="TIGR01509">
    <property type="entry name" value="HAD-SF-IA-v3"/>
    <property type="match status" value="1"/>
</dbReference>
<dbReference type="SUPFAM" id="SSF56784">
    <property type="entry name" value="HAD-like"/>
    <property type="match status" value="1"/>
</dbReference>
<dbReference type="InterPro" id="IPR023198">
    <property type="entry name" value="PGP-like_dom2"/>
</dbReference>
<gene>
    <name evidence="1" type="ORF">DB88DRAFT_484491</name>
</gene>
<reference evidence="1" key="1">
    <citation type="submission" date="2023-02" db="EMBL/GenBank/DDBJ databases">
        <title>Identification and recombinant expression of a fungal hydrolase from Papiliotrema laurentii that hydrolyzes apple cutin and clears colloidal polyester polyurethane.</title>
        <authorList>
            <consortium name="DOE Joint Genome Institute"/>
            <person name="Roman V.A."/>
            <person name="Bojanowski C."/>
            <person name="Crable B.R."/>
            <person name="Wagner D.N."/>
            <person name="Hung C.S."/>
            <person name="Nadeau L.J."/>
            <person name="Schratz L."/>
            <person name="Haridas S."/>
            <person name="Pangilinan J."/>
            <person name="Lipzen A."/>
            <person name="Na H."/>
            <person name="Yan M."/>
            <person name="Ng V."/>
            <person name="Grigoriev I.V."/>
            <person name="Spatafora J.W."/>
            <person name="Barlow D."/>
            <person name="Biffinger J."/>
            <person name="Kelley-Loughnane N."/>
            <person name="Varaljay V.A."/>
            <person name="Crookes-Goodson W.J."/>
        </authorList>
    </citation>
    <scope>NUCLEOTIDE SEQUENCE</scope>
    <source>
        <strain evidence="1">5307AH</strain>
    </source>
</reference>
<dbReference type="GO" id="GO:0050308">
    <property type="term" value="F:sugar-phosphatase activity"/>
    <property type="evidence" value="ECO:0007669"/>
    <property type="project" value="TreeGrafter"/>
</dbReference>
<dbReference type="InterPro" id="IPR036412">
    <property type="entry name" value="HAD-like_sf"/>
</dbReference>
<sequence length="237" mass="25374">MSTSSTTTASAILFDMDGTLLDSTPAVLATWEYYAREYDLDLTEVLKTSHGVRTVDNLRNWCKITDEELLQDAVKQFEGMIVSEAQRLQSEGKTGLQILPGVQEMLDTLRTSSTPLWAIVTSATLTYAGAALPTAGIDAPPHLITANDVPKGKPHPDPYLIGAEKINADVKDSIVVEDAPSGIKSGVAAGSRVLAVCTSHERAEIEGLGATWIVTDLSKVKTAVKDGKVHLEIDESP</sequence>
<dbReference type="AlphaFoldDB" id="A0AAD9L6R4"/>
<dbReference type="CDD" id="cd07527">
    <property type="entry name" value="HAD_ScGPP-like"/>
    <property type="match status" value="1"/>
</dbReference>
<organism evidence="1 2">
    <name type="scientific">Papiliotrema laurentii</name>
    <name type="common">Cryptococcus laurentii</name>
    <dbReference type="NCBI Taxonomy" id="5418"/>
    <lineage>
        <taxon>Eukaryota</taxon>
        <taxon>Fungi</taxon>
        <taxon>Dikarya</taxon>
        <taxon>Basidiomycota</taxon>
        <taxon>Agaricomycotina</taxon>
        <taxon>Tremellomycetes</taxon>
        <taxon>Tremellales</taxon>
        <taxon>Rhynchogastremaceae</taxon>
        <taxon>Papiliotrema</taxon>
    </lineage>
</organism>
<dbReference type="SFLD" id="SFLDG01129">
    <property type="entry name" value="C1.5:_HAD__Beta-PGM__Phosphata"/>
    <property type="match status" value="1"/>
</dbReference>
<dbReference type="InterPro" id="IPR041492">
    <property type="entry name" value="HAD_2"/>
</dbReference>
<dbReference type="InterPro" id="IPR023214">
    <property type="entry name" value="HAD_sf"/>
</dbReference>
<dbReference type="SFLD" id="SFLDG01135">
    <property type="entry name" value="C1.5.6:_HAD__Beta-PGM__Phospha"/>
    <property type="match status" value="1"/>
</dbReference>
<dbReference type="InterPro" id="IPR051806">
    <property type="entry name" value="HAD-like_SPP"/>
</dbReference>
<dbReference type="Gene3D" id="3.40.50.1000">
    <property type="entry name" value="HAD superfamily/HAD-like"/>
    <property type="match status" value="1"/>
</dbReference>
<dbReference type="PANTHER" id="PTHR43481:SF4">
    <property type="entry name" value="GLYCEROL-1-PHOSPHATE PHOSPHOHYDROLASE 1-RELATED"/>
    <property type="match status" value="1"/>
</dbReference>
<accession>A0AAD9L6R4</accession>
<evidence type="ECO:0000313" key="1">
    <source>
        <dbReference type="EMBL" id="KAK1925610.1"/>
    </source>
</evidence>
<dbReference type="Gene3D" id="1.10.150.240">
    <property type="entry name" value="Putative phosphatase, domain 2"/>
    <property type="match status" value="1"/>
</dbReference>
<keyword evidence="2" id="KW-1185">Reference proteome</keyword>
<dbReference type="EMBL" id="JAODAN010000003">
    <property type="protein sequence ID" value="KAK1925610.1"/>
    <property type="molecule type" value="Genomic_DNA"/>
</dbReference>
<comment type="caution">
    <text evidence="1">The sequence shown here is derived from an EMBL/GenBank/DDBJ whole genome shotgun (WGS) entry which is preliminary data.</text>
</comment>
<evidence type="ECO:0000313" key="2">
    <source>
        <dbReference type="Proteomes" id="UP001182556"/>
    </source>
</evidence>
<dbReference type="Proteomes" id="UP001182556">
    <property type="component" value="Unassembled WGS sequence"/>
</dbReference>
<name>A0AAD9L6R4_PAPLA</name>
<dbReference type="PANTHER" id="PTHR43481">
    <property type="entry name" value="FRUCTOSE-1-PHOSPHATE PHOSPHATASE"/>
    <property type="match status" value="1"/>
</dbReference>
<dbReference type="SFLD" id="SFLDS00003">
    <property type="entry name" value="Haloacid_Dehalogenase"/>
    <property type="match status" value="1"/>
</dbReference>
<dbReference type="InterPro" id="IPR006439">
    <property type="entry name" value="HAD-SF_hydro_IA"/>
</dbReference>
<dbReference type="Pfam" id="PF13419">
    <property type="entry name" value="HAD_2"/>
    <property type="match status" value="1"/>
</dbReference>
<proteinExistence type="predicted"/>
<protein>
    <submittedName>
        <fullName evidence="1">HAD-like domain-containing protein</fullName>
    </submittedName>
</protein>